<dbReference type="InterPro" id="IPR019127">
    <property type="entry name" value="Exosortase"/>
</dbReference>
<dbReference type="GO" id="GO:0008233">
    <property type="term" value="F:peptidase activity"/>
    <property type="evidence" value="ECO:0007669"/>
    <property type="project" value="UniProtKB-KW"/>
</dbReference>
<protein>
    <submittedName>
        <fullName evidence="9">Exosortase A</fullName>
    </submittedName>
</protein>
<evidence type="ECO:0000256" key="4">
    <source>
        <dbReference type="ARBA" id="ARBA00022692"/>
    </source>
</evidence>
<evidence type="ECO:0000256" key="2">
    <source>
        <dbReference type="ARBA" id="ARBA00022475"/>
    </source>
</evidence>
<keyword evidence="2" id="KW-1003">Cell membrane</keyword>
<evidence type="ECO:0000313" key="9">
    <source>
        <dbReference type="EMBL" id="SFU74297.1"/>
    </source>
</evidence>
<feature type="transmembrane region" description="Helical" evidence="8">
    <location>
        <begin position="266"/>
        <end position="286"/>
    </location>
</feature>
<dbReference type="InterPro" id="IPR026392">
    <property type="entry name" value="Exo/Archaeosortase_dom"/>
</dbReference>
<dbReference type="NCBIfam" id="TIGR02602">
    <property type="entry name" value="8TM_EpsH"/>
    <property type="match status" value="1"/>
</dbReference>
<evidence type="ECO:0000256" key="6">
    <source>
        <dbReference type="ARBA" id="ARBA00022989"/>
    </source>
</evidence>
<dbReference type="Pfam" id="PF09721">
    <property type="entry name" value="Exosortase_EpsH"/>
    <property type="match status" value="1"/>
</dbReference>
<feature type="transmembrane region" description="Helical" evidence="8">
    <location>
        <begin position="91"/>
        <end position="110"/>
    </location>
</feature>
<dbReference type="NCBIfam" id="TIGR03109">
    <property type="entry name" value="exosort_XrtA"/>
    <property type="match status" value="1"/>
</dbReference>
<feature type="transmembrane region" description="Helical" evidence="8">
    <location>
        <begin position="26"/>
        <end position="43"/>
    </location>
</feature>
<accession>A0A1I7IN07</accession>
<dbReference type="Proteomes" id="UP000182649">
    <property type="component" value="Unassembled WGS sequence"/>
</dbReference>
<dbReference type="NCBIfam" id="TIGR04178">
    <property type="entry name" value="exo_archaeo"/>
    <property type="match status" value="1"/>
</dbReference>
<dbReference type="AlphaFoldDB" id="A0A1I7IN07"/>
<dbReference type="InterPro" id="IPR017540">
    <property type="entry name" value="Exosortase-1"/>
</dbReference>
<dbReference type="EMBL" id="FPBZ01000022">
    <property type="protein sequence ID" value="SFU74297.1"/>
    <property type="molecule type" value="Genomic_DNA"/>
</dbReference>
<feature type="transmembrane region" description="Helical" evidence="8">
    <location>
        <begin position="226"/>
        <end position="246"/>
    </location>
</feature>
<dbReference type="GO" id="GO:0006508">
    <property type="term" value="P:proteolysis"/>
    <property type="evidence" value="ECO:0007669"/>
    <property type="project" value="UniProtKB-KW"/>
</dbReference>
<evidence type="ECO:0000313" key="10">
    <source>
        <dbReference type="Proteomes" id="UP000182649"/>
    </source>
</evidence>
<evidence type="ECO:0000256" key="5">
    <source>
        <dbReference type="ARBA" id="ARBA00022801"/>
    </source>
</evidence>
<keyword evidence="7 8" id="KW-0472">Membrane</keyword>
<feature type="transmembrane region" description="Helical" evidence="8">
    <location>
        <begin position="200"/>
        <end position="219"/>
    </location>
</feature>
<keyword evidence="4 8" id="KW-0812">Transmembrane</keyword>
<organism evidence="9 10">
    <name type="scientific">Nitrosospira multiformis</name>
    <dbReference type="NCBI Taxonomy" id="1231"/>
    <lineage>
        <taxon>Bacteria</taxon>
        <taxon>Pseudomonadati</taxon>
        <taxon>Pseudomonadota</taxon>
        <taxon>Betaproteobacteria</taxon>
        <taxon>Nitrosomonadales</taxon>
        <taxon>Nitrosomonadaceae</taxon>
        <taxon>Nitrosospira</taxon>
    </lineage>
</organism>
<proteinExistence type="predicted"/>
<keyword evidence="6 8" id="KW-1133">Transmembrane helix</keyword>
<comment type="subcellular location">
    <subcellularLocation>
        <location evidence="1">Cell membrane</location>
        <topology evidence="1">Multi-pass membrane protein</topology>
    </subcellularLocation>
</comment>
<sequence length="315" mass="34789">MHMNTPVRQDVAPGPSLTLEHEGSKAGALLALGVIVAILIAYHETTWSMISIWSRSDTFAHGFLIFPFSAYLIWGQRKHLGTLFARPNPKVLFVLAILGFSWLLGTLASVQVFTQFMVIAMISAAVWAILGNQIAWALAFPLAYLLLAVPFGDAFIPPLINFTADFTVTALQLTGIPVYREGNFFTIPSGNWSVVEACSGLRYLIASFTLGTLYAYLTYRSLTRRLIFIALSLIVPILANGIRAYLIVMTGHLSGMQLAVGIDHLIYGWIFFGFVMLMLFWVGSFWREDENKLDSISRTRGVSTGNNRGSEGVPL</sequence>
<keyword evidence="5" id="KW-0378">Hydrolase</keyword>
<gene>
    <name evidence="9" type="ORF">SAMN05216417_1228</name>
</gene>
<dbReference type="InterPro" id="IPR013426">
    <property type="entry name" value="EpsH-like"/>
</dbReference>
<evidence type="ECO:0000256" key="7">
    <source>
        <dbReference type="ARBA" id="ARBA00023136"/>
    </source>
</evidence>
<feature type="transmembrane region" description="Helical" evidence="8">
    <location>
        <begin position="116"/>
        <end position="147"/>
    </location>
</feature>
<keyword evidence="3" id="KW-0645">Protease</keyword>
<reference evidence="9 10" key="1">
    <citation type="submission" date="2016-10" db="EMBL/GenBank/DDBJ databases">
        <authorList>
            <person name="de Groot N.N."/>
        </authorList>
    </citation>
    <scope>NUCLEOTIDE SEQUENCE [LARGE SCALE GENOMIC DNA]</scope>
    <source>
        <strain evidence="9 10">Nl14</strain>
    </source>
</reference>
<evidence type="ECO:0000256" key="8">
    <source>
        <dbReference type="SAM" id="Phobius"/>
    </source>
</evidence>
<name>A0A1I7IN07_9PROT</name>
<evidence type="ECO:0000256" key="1">
    <source>
        <dbReference type="ARBA" id="ARBA00004651"/>
    </source>
</evidence>
<feature type="transmembrane region" description="Helical" evidence="8">
    <location>
        <begin position="58"/>
        <end position="75"/>
    </location>
</feature>
<evidence type="ECO:0000256" key="3">
    <source>
        <dbReference type="ARBA" id="ARBA00022670"/>
    </source>
</evidence>
<dbReference type="GO" id="GO:0005886">
    <property type="term" value="C:plasma membrane"/>
    <property type="evidence" value="ECO:0007669"/>
    <property type="project" value="UniProtKB-SubCell"/>
</dbReference>